<name>A0A4V2MWW4_9APHY</name>
<protein>
    <submittedName>
        <fullName evidence="2">Uncharacterized protein</fullName>
    </submittedName>
</protein>
<comment type="caution">
    <text evidence="2">The sequence shown here is derived from an EMBL/GenBank/DDBJ whole genome shotgun (WGS) entry which is preliminary data.</text>
</comment>
<sequence length="100" mass="11263">MSSCRSCTLHPRFEIVQSDPYDSSNSLSPTEGLRYPAKSERDEHCKAQVIDGEHRNGAAPAKRLPLRYSHWPEANAIWTPVSEIVSATLPIISLREEEDE</sequence>
<organism evidence="2 3">
    <name type="scientific">Steccherinum ochraceum</name>
    <dbReference type="NCBI Taxonomy" id="92696"/>
    <lineage>
        <taxon>Eukaryota</taxon>
        <taxon>Fungi</taxon>
        <taxon>Dikarya</taxon>
        <taxon>Basidiomycota</taxon>
        <taxon>Agaricomycotina</taxon>
        <taxon>Agaricomycetes</taxon>
        <taxon>Polyporales</taxon>
        <taxon>Steccherinaceae</taxon>
        <taxon>Steccherinum</taxon>
    </lineage>
</organism>
<reference evidence="2 3" key="1">
    <citation type="submission" date="2018-11" db="EMBL/GenBank/DDBJ databases">
        <title>Genome assembly of Steccherinum ochraceum LE-BIN_3174, the white-rot fungus of the Steccherinaceae family (The Residual Polyporoid clade, Polyporales, Basidiomycota).</title>
        <authorList>
            <person name="Fedorova T.V."/>
            <person name="Glazunova O.A."/>
            <person name="Landesman E.O."/>
            <person name="Moiseenko K.V."/>
            <person name="Psurtseva N.V."/>
            <person name="Savinova O.S."/>
            <person name="Shakhova N.V."/>
            <person name="Tyazhelova T.V."/>
            <person name="Vasina D.V."/>
        </authorList>
    </citation>
    <scope>NUCLEOTIDE SEQUENCE [LARGE SCALE GENOMIC DNA]</scope>
    <source>
        <strain evidence="2 3">LE-BIN_3174</strain>
    </source>
</reference>
<gene>
    <name evidence="2" type="ORF">EIP91_011953</name>
</gene>
<proteinExistence type="predicted"/>
<dbReference type="EMBL" id="RWJN01000086">
    <property type="protein sequence ID" value="TCD67767.1"/>
    <property type="molecule type" value="Genomic_DNA"/>
</dbReference>
<evidence type="ECO:0000256" key="1">
    <source>
        <dbReference type="SAM" id="MobiDB-lite"/>
    </source>
</evidence>
<accession>A0A4V2MWW4</accession>
<feature type="compositionally biased region" description="Polar residues" evidence="1">
    <location>
        <begin position="20"/>
        <end position="29"/>
    </location>
</feature>
<evidence type="ECO:0000313" key="3">
    <source>
        <dbReference type="Proteomes" id="UP000292702"/>
    </source>
</evidence>
<evidence type="ECO:0000313" key="2">
    <source>
        <dbReference type="EMBL" id="TCD67767.1"/>
    </source>
</evidence>
<feature type="region of interest" description="Disordered" evidence="1">
    <location>
        <begin position="18"/>
        <end position="41"/>
    </location>
</feature>
<dbReference type="AlphaFoldDB" id="A0A4V2MWW4"/>
<keyword evidence="3" id="KW-1185">Reference proteome</keyword>
<dbReference type="Proteomes" id="UP000292702">
    <property type="component" value="Unassembled WGS sequence"/>
</dbReference>